<reference evidence="1 2" key="1">
    <citation type="submission" date="2014-03" db="EMBL/GenBank/DDBJ databases">
        <title>Genome of Haematobacter massiliensis CCUG 47968.</title>
        <authorList>
            <person name="Wang D."/>
            <person name="Wang G."/>
        </authorList>
    </citation>
    <scope>NUCLEOTIDE SEQUENCE [LARGE SCALE GENOMIC DNA]</scope>
    <source>
        <strain evidence="1 2">CCUG 47968</strain>
    </source>
</reference>
<sequence>MIETFAALFLAHVLADFVFQTRRMVVLKNHPSVLLLHGGTVLLLMFLTLGRVDTPALYVIAASHLAIDAAKLRLPHGPGAFLTDQAAHLLILAAASLGQPGLWQGGFWAGLPFPATELPALMLVIGGAIFAIRGGDFATGLIVTSVAPRNPLQEEGLPGAGRMIGLLERGLAFTFILVGQLEAVGFLLAAKSILRFGAIREDRAASEYVLIGTLASFTWAILTAFAIRALLSVLTS</sequence>
<evidence type="ECO:0000313" key="1">
    <source>
        <dbReference type="EMBL" id="KFI26220.1"/>
    </source>
</evidence>
<dbReference type="OrthoDB" id="8536716at2"/>
<proteinExistence type="predicted"/>
<organism evidence="1 2">
    <name type="scientific">Haematobacter massiliensis</name>
    <dbReference type="NCBI Taxonomy" id="195105"/>
    <lineage>
        <taxon>Bacteria</taxon>
        <taxon>Pseudomonadati</taxon>
        <taxon>Pseudomonadota</taxon>
        <taxon>Alphaproteobacteria</taxon>
        <taxon>Rhodobacterales</taxon>
        <taxon>Paracoccaceae</taxon>
        <taxon>Haematobacter</taxon>
    </lineage>
</organism>
<dbReference type="InterPro" id="IPR021737">
    <property type="entry name" value="Phage_phiKZ_Orf197"/>
</dbReference>
<dbReference type="AlphaFoldDB" id="A0A086XW20"/>
<dbReference type="EMBL" id="JGYG01000018">
    <property type="protein sequence ID" value="KFI26220.1"/>
    <property type="molecule type" value="Genomic_DNA"/>
</dbReference>
<dbReference type="RefSeq" id="WP_035714186.1">
    <property type="nucleotide sequence ID" value="NZ_CAMIFG010000011.1"/>
</dbReference>
<protein>
    <submittedName>
        <fullName evidence="1">Uncharacterized protein</fullName>
    </submittedName>
</protein>
<comment type="caution">
    <text evidence="1">The sequence shown here is derived from an EMBL/GenBank/DDBJ whole genome shotgun (WGS) entry which is preliminary data.</text>
</comment>
<dbReference type="Pfam" id="PF11750">
    <property type="entry name" value="DUF3307"/>
    <property type="match status" value="1"/>
</dbReference>
<dbReference type="Proteomes" id="UP000028826">
    <property type="component" value="Unassembled WGS sequence"/>
</dbReference>
<dbReference type="eggNOG" id="COG5061">
    <property type="taxonomic scope" value="Bacteria"/>
</dbReference>
<gene>
    <name evidence="1" type="ORF">CN97_03585</name>
</gene>
<keyword evidence="2" id="KW-1185">Reference proteome</keyword>
<evidence type="ECO:0000313" key="2">
    <source>
        <dbReference type="Proteomes" id="UP000028826"/>
    </source>
</evidence>
<name>A0A086XW20_9RHOB</name>
<accession>A0A086XW20</accession>
<dbReference type="STRING" id="195105.CN97_03585"/>